<protein>
    <recommendedName>
        <fullName evidence="19">Bifunctional NAD(P)H-hydrate repair enzyme</fullName>
    </recommendedName>
    <alternativeName>
        <fullName evidence="19">Nicotinamide nucleotide repair protein</fullName>
    </alternativeName>
    <domain>
        <recommendedName>
            <fullName evidence="19">ADP-dependent (S)-NAD(P)H-hydrate dehydratase</fullName>
            <ecNumber evidence="19">4.2.1.136</ecNumber>
        </recommendedName>
        <alternativeName>
            <fullName evidence="19">ADP-dependent NAD(P)HX dehydratase</fullName>
        </alternativeName>
    </domain>
    <domain>
        <recommendedName>
            <fullName evidence="19">NAD(P)H-hydrate epimerase</fullName>
            <ecNumber evidence="19">5.1.99.6</ecNumber>
        </recommendedName>
    </domain>
</protein>
<keyword evidence="12 17" id="KW-0456">Lyase</keyword>
<comment type="function">
    <text evidence="17">Catalyzes the dehydration of the S-form of NAD(P)HX at the expense of ADP, which is converted to AMP. Together with NAD(P)HX epimerase, which catalyzes the epimerization of the S- and R-forms, the enzyme allows the repair of both epimers of NAD(P)HX, a damaged form of NAD(P)H that is a result of enzymatic or heat-dependent hydration.</text>
</comment>
<evidence type="ECO:0000256" key="3">
    <source>
        <dbReference type="ARBA" id="ARBA00006001"/>
    </source>
</evidence>
<dbReference type="SUPFAM" id="SSF53613">
    <property type="entry name" value="Ribokinase-like"/>
    <property type="match status" value="1"/>
</dbReference>
<evidence type="ECO:0000256" key="13">
    <source>
        <dbReference type="ARBA" id="ARBA00023268"/>
    </source>
</evidence>
<feature type="binding site" evidence="17">
    <location>
        <position position="440"/>
    </location>
    <ligand>
        <name>AMP</name>
        <dbReference type="ChEBI" id="CHEBI:456215"/>
    </ligand>
</feature>
<dbReference type="InterPro" id="IPR030677">
    <property type="entry name" value="Nnr"/>
</dbReference>
<dbReference type="Pfam" id="PF03853">
    <property type="entry name" value="YjeF_N"/>
    <property type="match status" value="1"/>
</dbReference>
<dbReference type="PANTHER" id="PTHR12592:SF0">
    <property type="entry name" value="ATP-DEPENDENT (S)-NAD(P)H-HYDRATE DEHYDRATASE"/>
    <property type="match status" value="1"/>
</dbReference>
<comment type="caution">
    <text evidence="18">Lacks conserved residue(s) required for the propagation of feature annotation.</text>
</comment>
<comment type="similarity">
    <text evidence="17">Belongs to the NnrD/CARKD family.</text>
</comment>
<evidence type="ECO:0000259" key="20">
    <source>
        <dbReference type="PROSITE" id="PS51383"/>
    </source>
</evidence>
<dbReference type="InterPro" id="IPR029056">
    <property type="entry name" value="Ribokinase-like"/>
</dbReference>
<evidence type="ECO:0000256" key="11">
    <source>
        <dbReference type="ARBA" id="ARBA00023235"/>
    </source>
</evidence>
<keyword evidence="8 17" id="KW-0521">NADP</keyword>
<feature type="binding site" evidence="17">
    <location>
        <begin position="412"/>
        <end position="416"/>
    </location>
    <ligand>
        <name>AMP</name>
        <dbReference type="ChEBI" id="CHEBI:456215"/>
    </ligand>
</feature>
<dbReference type="PROSITE" id="PS51383">
    <property type="entry name" value="YJEF_C_3"/>
    <property type="match status" value="1"/>
</dbReference>
<feature type="domain" description="YjeF C-terminal" evidence="20">
    <location>
        <begin position="228"/>
        <end position="500"/>
    </location>
</feature>
<keyword evidence="7 17" id="KW-0067">ATP-binding</keyword>
<dbReference type="RefSeq" id="WP_227477886.1">
    <property type="nucleotide sequence ID" value="NZ_JAFMPT010000021.1"/>
</dbReference>
<keyword evidence="9 18" id="KW-0630">Potassium</keyword>
<dbReference type="NCBIfam" id="TIGR00196">
    <property type="entry name" value="yjeF_cterm"/>
    <property type="match status" value="1"/>
</dbReference>
<evidence type="ECO:0000256" key="17">
    <source>
        <dbReference type="HAMAP-Rule" id="MF_01965"/>
    </source>
</evidence>
<evidence type="ECO:0000256" key="1">
    <source>
        <dbReference type="ARBA" id="ARBA00000013"/>
    </source>
</evidence>
<evidence type="ECO:0000256" key="15">
    <source>
        <dbReference type="ARBA" id="ARBA00048238"/>
    </source>
</evidence>
<feature type="binding site" evidence="18">
    <location>
        <position position="127"/>
    </location>
    <ligand>
        <name>K(+)</name>
        <dbReference type="ChEBI" id="CHEBI:29103"/>
    </ligand>
</feature>
<dbReference type="HAMAP" id="MF_01965">
    <property type="entry name" value="NADHX_dehydratase"/>
    <property type="match status" value="1"/>
</dbReference>
<dbReference type="EC" id="4.2.1.136" evidence="19"/>
<dbReference type="InterPro" id="IPR017953">
    <property type="entry name" value="Carbohydrate_kinase_pred_CS"/>
</dbReference>
<comment type="similarity">
    <text evidence="18">Belongs to the NnrE/AIBP family.</text>
</comment>
<evidence type="ECO:0000256" key="4">
    <source>
        <dbReference type="ARBA" id="ARBA00009524"/>
    </source>
</evidence>
<reference evidence="22" key="2">
    <citation type="submission" date="2021-10" db="EMBL/GenBank/DDBJ databases">
        <title>Genome of Winogradskyella sp. E313.</title>
        <authorList>
            <person name="Zhou Y."/>
        </authorList>
    </citation>
    <scope>NUCLEOTIDE SEQUENCE</scope>
    <source>
        <strain evidence="22">E313</strain>
    </source>
</reference>
<keyword evidence="13" id="KW-0511">Multifunctional enzyme</keyword>
<reference evidence="22" key="1">
    <citation type="submission" date="2021-03" db="EMBL/GenBank/DDBJ databases">
        <authorList>
            <person name="Ping X."/>
        </authorList>
    </citation>
    <scope>NUCLEOTIDE SEQUENCE</scope>
    <source>
        <strain evidence="22">E313</strain>
    </source>
</reference>
<dbReference type="PROSITE" id="PS01050">
    <property type="entry name" value="YJEF_C_2"/>
    <property type="match status" value="1"/>
</dbReference>
<evidence type="ECO:0000313" key="23">
    <source>
        <dbReference type="Proteomes" id="UP000778797"/>
    </source>
</evidence>
<dbReference type="NCBIfam" id="TIGR00197">
    <property type="entry name" value="yjeF_nterm"/>
    <property type="match status" value="1"/>
</dbReference>
<evidence type="ECO:0000256" key="8">
    <source>
        <dbReference type="ARBA" id="ARBA00022857"/>
    </source>
</evidence>
<evidence type="ECO:0000256" key="18">
    <source>
        <dbReference type="HAMAP-Rule" id="MF_01966"/>
    </source>
</evidence>
<dbReference type="PIRSF" id="PIRSF017184">
    <property type="entry name" value="Nnr"/>
    <property type="match status" value="1"/>
</dbReference>
<dbReference type="SUPFAM" id="SSF64153">
    <property type="entry name" value="YjeF N-terminal domain-like"/>
    <property type="match status" value="1"/>
</dbReference>
<comment type="catalytic activity">
    <reaction evidence="16 17 19">
        <text>(6S)-NADPHX + ADP = AMP + phosphate + NADPH + H(+)</text>
        <dbReference type="Rhea" id="RHEA:32235"/>
        <dbReference type="ChEBI" id="CHEBI:15378"/>
        <dbReference type="ChEBI" id="CHEBI:43474"/>
        <dbReference type="ChEBI" id="CHEBI:57783"/>
        <dbReference type="ChEBI" id="CHEBI:64076"/>
        <dbReference type="ChEBI" id="CHEBI:456215"/>
        <dbReference type="ChEBI" id="CHEBI:456216"/>
        <dbReference type="EC" id="4.2.1.136"/>
    </reaction>
</comment>
<sequence length="515" mass="56693">MKVFSKAQIYEGDKLTSERQNISSTDLMERAGTQIFNWMHTRMQGAQVPIHVFCGIGNNGGDGLVLARHLITHGYNVITYVVNCGNSRSKDFLENYDRIKSVTKEWPQLLKCESDFPEIHKDDIIVDAIFGIGLNKPVDGWIKDMFHHFKASQAFTLAVDIPSGLYTDKAVEDANGVVRANYTLSFQSPKLVFFLPETAEYTIQWEVLDIGIDREYLMTTETEVELISKHEILPLYKPRAKFDHKGIFGHGLIVGGSYGKIGAVHLATKSVLSVGSGVATAYIPKCGYTALQASLPEAMVITDANEEHLTAIDFKIKPTAIGVGVGLGTEVNTIKAFEAFLKINKAPLVIDADALNIISKKKTLLKLLPEHSILTPHVKELEGLIGKWSDDFEKLKKTKAFSSKYKIIIVIKGANTITVYGNKLYVNTTGNPGMATAGSGDVLTGIITGLICQGYSEIEASLFGVYLHGRSADLALEEYGYQSLLASNIIDYIAEAYIDLFKQPEQPEVEVEGED</sequence>
<dbReference type="Pfam" id="PF01256">
    <property type="entry name" value="Carb_kinase"/>
    <property type="match status" value="1"/>
</dbReference>
<dbReference type="Gene3D" id="3.40.1190.20">
    <property type="match status" value="1"/>
</dbReference>
<comment type="function">
    <text evidence="18">Catalyzes the epimerization of the S- and R-forms of NAD(P)HX, a damaged form of NAD(P)H that is a result of enzymatic or heat-dependent hydration. This is a prerequisite for the S-specific NAD(P)H-hydrate dehydratase to allow the repair of both epimers of NAD(P)HX.</text>
</comment>
<feature type="binding site" evidence="17">
    <location>
        <position position="377"/>
    </location>
    <ligand>
        <name>(6S)-NADPHX</name>
        <dbReference type="ChEBI" id="CHEBI:64076"/>
    </ligand>
</feature>
<dbReference type="HAMAP" id="MF_01966">
    <property type="entry name" value="NADHX_epimerase"/>
    <property type="match status" value="1"/>
</dbReference>
<feature type="binding site" evidence="17">
    <location>
        <position position="326"/>
    </location>
    <ligand>
        <name>(6S)-NADPHX</name>
        <dbReference type="ChEBI" id="CHEBI:64076"/>
    </ligand>
</feature>
<evidence type="ECO:0000256" key="9">
    <source>
        <dbReference type="ARBA" id="ARBA00022958"/>
    </source>
</evidence>
<gene>
    <name evidence="18" type="primary">nnrE</name>
    <name evidence="17" type="synonym">nnrD</name>
    <name evidence="22" type="ORF">J1C55_12395</name>
</gene>
<comment type="cofactor">
    <cofactor evidence="17">
        <name>Mg(2+)</name>
        <dbReference type="ChEBI" id="CHEBI:18420"/>
    </cofactor>
</comment>
<keyword evidence="11 18" id="KW-0413">Isomerase</keyword>
<organism evidence="22 23">
    <name type="scientific">Winogradskyella immobilis</name>
    <dbReference type="NCBI Taxonomy" id="2816852"/>
    <lineage>
        <taxon>Bacteria</taxon>
        <taxon>Pseudomonadati</taxon>
        <taxon>Bacteroidota</taxon>
        <taxon>Flavobacteriia</taxon>
        <taxon>Flavobacteriales</taxon>
        <taxon>Flavobacteriaceae</taxon>
        <taxon>Winogradskyella</taxon>
    </lineage>
</organism>
<feature type="binding site" evidence="18">
    <location>
        <begin position="58"/>
        <end position="62"/>
    </location>
    <ligand>
        <name>(6S)-NADPHX</name>
        <dbReference type="ChEBI" id="CHEBI:64076"/>
    </ligand>
</feature>
<evidence type="ECO:0000256" key="6">
    <source>
        <dbReference type="ARBA" id="ARBA00022741"/>
    </source>
</evidence>
<evidence type="ECO:0000259" key="21">
    <source>
        <dbReference type="PROSITE" id="PS51385"/>
    </source>
</evidence>
<proteinExistence type="inferred from homology"/>
<evidence type="ECO:0000256" key="12">
    <source>
        <dbReference type="ARBA" id="ARBA00023239"/>
    </source>
</evidence>
<keyword evidence="6 17" id="KW-0547">Nucleotide-binding</keyword>
<dbReference type="PANTHER" id="PTHR12592">
    <property type="entry name" value="ATP-DEPENDENT (S)-NAD(P)H-HYDRATE DEHYDRATASE FAMILY MEMBER"/>
    <property type="match status" value="1"/>
</dbReference>
<feature type="binding site" evidence="18">
    <location>
        <position position="160"/>
    </location>
    <ligand>
        <name>(6S)-NADPHX</name>
        <dbReference type="ChEBI" id="CHEBI:64076"/>
    </ligand>
</feature>
<dbReference type="EMBL" id="JAFMPT010000021">
    <property type="protein sequence ID" value="MCC1485396.1"/>
    <property type="molecule type" value="Genomic_DNA"/>
</dbReference>
<evidence type="ECO:0000256" key="16">
    <source>
        <dbReference type="ARBA" id="ARBA00049209"/>
    </source>
</evidence>
<feature type="domain" description="YjeF N-terminal" evidence="21">
    <location>
        <begin position="9"/>
        <end position="218"/>
    </location>
</feature>
<evidence type="ECO:0000256" key="10">
    <source>
        <dbReference type="ARBA" id="ARBA00023027"/>
    </source>
</evidence>
<accession>A0ABS8ER76</accession>
<comment type="catalytic activity">
    <reaction evidence="1 18 19">
        <text>(6R)-NADHX = (6S)-NADHX</text>
        <dbReference type="Rhea" id="RHEA:32215"/>
        <dbReference type="ChEBI" id="CHEBI:64074"/>
        <dbReference type="ChEBI" id="CHEBI:64075"/>
        <dbReference type="EC" id="5.1.99.6"/>
    </reaction>
</comment>
<feature type="binding site" evidence="17">
    <location>
        <position position="263"/>
    </location>
    <ligand>
        <name>(6S)-NADPHX</name>
        <dbReference type="ChEBI" id="CHEBI:64076"/>
    </ligand>
</feature>
<dbReference type="InterPro" id="IPR004443">
    <property type="entry name" value="YjeF_N_dom"/>
</dbReference>
<dbReference type="CDD" id="cd01171">
    <property type="entry name" value="YXKO-related"/>
    <property type="match status" value="1"/>
</dbReference>
<evidence type="ECO:0000256" key="5">
    <source>
        <dbReference type="ARBA" id="ARBA00022723"/>
    </source>
</evidence>
<comment type="cofactor">
    <cofactor evidence="18 19">
        <name>K(+)</name>
        <dbReference type="ChEBI" id="CHEBI:29103"/>
    </cofactor>
    <text evidence="18 19">Binds 1 potassium ion per subunit.</text>
</comment>
<dbReference type="PROSITE" id="PS51385">
    <property type="entry name" value="YJEF_N"/>
    <property type="match status" value="1"/>
</dbReference>
<evidence type="ECO:0000256" key="14">
    <source>
        <dbReference type="ARBA" id="ARBA00025153"/>
    </source>
</evidence>
<comment type="caution">
    <text evidence="22">The sequence shown here is derived from an EMBL/GenBank/DDBJ whole genome shotgun (WGS) entry which is preliminary data.</text>
</comment>
<feature type="binding site" evidence="18">
    <location>
        <begin position="131"/>
        <end position="137"/>
    </location>
    <ligand>
        <name>(6S)-NADPHX</name>
        <dbReference type="ChEBI" id="CHEBI:64076"/>
    </ligand>
</feature>
<comment type="subunit">
    <text evidence="17">Homotetramer.</text>
</comment>
<comment type="catalytic activity">
    <reaction evidence="2 18 19">
        <text>(6R)-NADPHX = (6S)-NADPHX</text>
        <dbReference type="Rhea" id="RHEA:32227"/>
        <dbReference type="ChEBI" id="CHEBI:64076"/>
        <dbReference type="ChEBI" id="CHEBI:64077"/>
        <dbReference type="EC" id="5.1.99.6"/>
    </reaction>
</comment>
<comment type="catalytic activity">
    <reaction evidence="15 17 19">
        <text>(6S)-NADHX + ADP = AMP + phosphate + NADH + H(+)</text>
        <dbReference type="Rhea" id="RHEA:32223"/>
        <dbReference type="ChEBI" id="CHEBI:15378"/>
        <dbReference type="ChEBI" id="CHEBI:43474"/>
        <dbReference type="ChEBI" id="CHEBI:57945"/>
        <dbReference type="ChEBI" id="CHEBI:64074"/>
        <dbReference type="ChEBI" id="CHEBI:456215"/>
        <dbReference type="ChEBI" id="CHEBI:456216"/>
        <dbReference type="EC" id="4.2.1.136"/>
    </reaction>
</comment>
<evidence type="ECO:0000313" key="22">
    <source>
        <dbReference type="EMBL" id="MCC1485396.1"/>
    </source>
</evidence>
<dbReference type="EC" id="5.1.99.6" evidence="19"/>
<feature type="binding site" evidence="17">
    <location>
        <position position="441"/>
    </location>
    <ligand>
        <name>(6S)-NADPHX</name>
        <dbReference type="ChEBI" id="CHEBI:64076"/>
    </ligand>
</feature>
<dbReference type="InterPro" id="IPR036652">
    <property type="entry name" value="YjeF_N_dom_sf"/>
</dbReference>
<evidence type="ECO:0000256" key="19">
    <source>
        <dbReference type="PIRNR" id="PIRNR017184"/>
    </source>
</evidence>
<comment type="similarity">
    <text evidence="4 19">In the C-terminal section; belongs to the NnrD/CARKD family.</text>
</comment>
<comment type="similarity">
    <text evidence="3 19">In the N-terminal section; belongs to the NnrE/AIBP family.</text>
</comment>
<comment type="function">
    <text evidence="14 19">Bifunctional enzyme that catalyzes the epimerization of the S- and R-forms of NAD(P)HX and the dehydration of the S-form of NAD(P)HX at the expense of ADP, which is converted to AMP. This allows the repair of both epimers of NAD(P)HX, a damaged form of NAD(P)H that is a result of enzymatic or heat-dependent hydration.</text>
</comment>
<dbReference type="InterPro" id="IPR000631">
    <property type="entry name" value="CARKD"/>
</dbReference>
<feature type="binding site" evidence="18">
    <location>
        <position position="163"/>
    </location>
    <ligand>
        <name>K(+)</name>
        <dbReference type="ChEBI" id="CHEBI:29103"/>
    </ligand>
</feature>
<dbReference type="Proteomes" id="UP000778797">
    <property type="component" value="Unassembled WGS sequence"/>
</dbReference>
<keyword evidence="10 17" id="KW-0520">NAD</keyword>
<dbReference type="Gene3D" id="3.40.50.10260">
    <property type="entry name" value="YjeF N-terminal domain"/>
    <property type="match status" value="1"/>
</dbReference>
<evidence type="ECO:0000256" key="7">
    <source>
        <dbReference type="ARBA" id="ARBA00022840"/>
    </source>
</evidence>
<name>A0ABS8ER76_9FLAO</name>
<evidence type="ECO:0000256" key="2">
    <source>
        <dbReference type="ARBA" id="ARBA00000909"/>
    </source>
</evidence>
<keyword evidence="23" id="KW-1185">Reference proteome</keyword>
<keyword evidence="5 18" id="KW-0479">Metal-binding</keyword>
<feature type="binding site" evidence="18">
    <location>
        <position position="59"/>
    </location>
    <ligand>
        <name>K(+)</name>
        <dbReference type="ChEBI" id="CHEBI:29103"/>
    </ligand>
</feature>